<gene>
    <name evidence="2" type="ORF">BC351_29700</name>
</gene>
<dbReference type="Proteomes" id="UP000190626">
    <property type="component" value="Unassembled WGS sequence"/>
</dbReference>
<keyword evidence="1" id="KW-0472">Membrane</keyword>
<organism evidence="2 3">
    <name type="scientific">Paenibacillus ferrarius</name>
    <dbReference type="NCBI Taxonomy" id="1469647"/>
    <lineage>
        <taxon>Bacteria</taxon>
        <taxon>Bacillati</taxon>
        <taxon>Bacillota</taxon>
        <taxon>Bacilli</taxon>
        <taxon>Bacillales</taxon>
        <taxon>Paenibacillaceae</taxon>
        <taxon>Paenibacillus</taxon>
    </lineage>
</organism>
<dbReference type="RefSeq" id="WP_079414569.1">
    <property type="nucleotide sequence ID" value="NZ_MBTG01000018.1"/>
</dbReference>
<evidence type="ECO:0000313" key="3">
    <source>
        <dbReference type="Proteomes" id="UP000190626"/>
    </source>
</evidence>
<accession>A0A1V4HIY6</accession>
<comment type="caution">
    <text evidence="2">The sequence shown here is derived from an EMBL/GenBank/DDBJ whole genome shotgun (WGS) entry which is preliminary data.</text>
</comment>
<keyword evidence="3" id="KW-1185">Reference proteome</keyword>
<feature type="transmembrane region" description="Helical" evidence="1">
    <location>
        <begin position="86"/>
        <end position="104"/>
    </location>
</feature>
<keyword evidence="1" id="KW-1133">Transmembrane helix</keyword>
<sequence>MEYVKSPTYPMQPMPMPMPMPMPAPAPMPIQVAPAPAPIMHKPYHHNDIHLHASYQQTQFVFPKPVVQPVAVAKVCSHHHHHNNSVGSILVLFILLVIITRGFIKC</sequence>
<proteinExistence type="predicted"/>
<dbReference type="EMBL" id="MBTG01000018">
    <property type="protein sequence ID" value="OPH56063.1"/>
    <property type="molecule type" value="Genomic_DNA"/>
</dbReference>
<protein>
    <submittedName>
        <fullName evidence="2">Uncharacterized protein</fullName>
    </submittedName>
</protein>
<dbReference type="AlphaFoldDB" id="A0A1V4HIY6"/>
<keyword evidence="1" id="KW-0812">Transmembrane</keyword>
<reference evidence="3" key="1">
    <citation type="submission" date="2016-07" db="EMBL/GenBank/DDBJ databases">
        <authorList>
            <person name="Florea S."/>
            <person name="Webb J.S."/>
            <person name="Jaromczyk J."/>
            <person name="Schardl C.L."/>
        </authorList>
    </citation>
    <scope>NUCLEOTIDE SEQUENCE [LARGE SCALE GENOMIC DNA]</scope>
    <source>
        <strain evidence="3">CY1</strain>
    </source>
</reference>
<evidence type="ECO:0000256" key="1">
    <source>
        <dbReference type="SAM" id="Phobius"/>
    </source>
</evidence>
<evidence type="ECO:0000313" key="2">
    <source>
        <dbReference type="EMBL" id="OPH56063.1"/>
    </source>
</evidence>
<name>A0A1V4HIY6_9BACL</name>